<dbReference type="EMBL" id="BPLR01002841">
    <property type="protein sequence ID" value="GIX78479.1"/>
    <property type="molecule type" value="Genomic_DNA"/>
</dbReference>
<protein>
    <submittedName>
        <fullName evidence="1">Uncharacterized protein</fullName>
    </submittedName>
</protein>
<proteinExistence type="predicted"/>
<gene>
    <name evidence="1" type="ORF">CEXT_162611</name>
</gene>
<dbReference type="AlphaFoldDB" id="A0AAV4N500"/>
<evidence type="ECO:0000313" key="1">
    <source>
        <dbReference type="EMBL" id="GIX78479.1"/>
    </source>
</evidence>
<dbReference type="Proteomes" id="UP001054945">
    <property type="component" value="Unassembled WGS sequence"/>
</dbReference>
<comment type="caution">
    <text evidence="1">The sequence shown here is derived from an EMBL/GenBank/DDBJ whole genome shotgun (WGS) entry which is preliminary data.</text>
</comment>
<reference evidence="1 2" key="1">
    <citation type="submission" date="2021-06" db="EMBL/GenBank/DDBJ databases">
        <title>Caerostris extrusa draft genome.</title>
        <authorList>
            <person name="Kono N."/>
            <person name="Arakawa K."/>
        </authorList>
    </citation>
    <scope>NUCLEOTIDE SEQUENCE [LARGE SCALE GENOMIC DNA]</scope>
</reference>
<evidence type="ECO:0000313" key="2">
    <source>
        <dbReference type="Proteomes" id="UP001054945"/>
    </source>
</evidence>
<name>A0AAV4N500_CAEEX</name>
<accession>A0AAV4N500</accession>
<sequence>MRKGGKIERKVFHLFYVGDGGHLIVKLRSKKVYTVKNGTFWEQHFVPHGFRVLKGMRKHCQRKIQGDLPTKKQCETLLVYIFCECSKT</sequence>
<keyword evidence="2" id="KW-1185">Reference proteome</keyword>
<organism evidence="1 2">
    <name type="scientific">Caerostris extrusa</name>
    <name type="common">Bark spider</name>
    <name type="synonym">Caerostris bankana</name>
    <dbReference type="NCBI Taxonomy" id="172846"/>
    <lineage>
        <taxon>Eukaryota</taxon>
        <taxon>Metazoa</taxon>
        <taxon>Ecdysozoa</taxon>
        <taxon>Arthropoda</taxon>
        <taxon>Chelicerata</taxon>
        <taxon>Arachnida</taxon>
        <taxon>Araneae</taxon>
        <taxon>Araneomorphae</taxon>
        <taxon>Entelegynae</taxon>
        <taxon>Araneoidea</taxon>
        <taxon>Araneidae</taxon>
        <taxon>Caerostris</taxon>
    </lineage>
</organism>